<dbReference type="GO" id="GO:0007165">
    <property type="term" value="P:signal transduction"/>
    <property type="evidence" value="ECO:0007669"/>
    <property type="project" value="UniProtKB-KW"/>
</dbReference>
<dbReference type="STRING" id="53952.A0127_07195"/>
<dbReference type="Pfam" id="PF00015">
    <property type="entry name" value="MCPsignal"/>
    <property type="match status" value="1"/>
</dbReference>
<evidence type="ECO:0000259" key="4">
    <source>
        <dbReference type="PROSITE" id="PS50111"/>
    </source>
</evidence>
<dbReference type="GO" id="GO:0006935">
    <property type="term" value="P:chemotaxis"/>
    <property type="evidence" value="ECO:0007669"/>
    <property type="project" value="InterPro"/>
</dbReference>
<dbReference type="Gene3D" id="1.10.287.950">
    <property type="entry name" value="Methyl-accepting chemotaxis protein"/>
    <property type="match status" value="1"/>
</dbReference>
<sequence length="250" mass="28122">MNIKSIEKASNALALSVRIKTSSKESSKIISELAEEISGQFMENNTTIIENISKLSEVMEQLETFQRDFLPFFQRFETFAKEFNTLVENLEYVSRISDSIATVAKQTNLVALNASIEAARAGDAGRGFAVVAEEIRKMAVQTMELAKEIKDFNSRVMNQLETLRDALAVMDRIKEGTEILGRDISTIVEISSVLSEISNEQEEIVNDIKRLNGIAVALKKFSEMQDRYNKELASLLRTMVSEYSKESDVQ</sequence>
<evidence type="ECO:0000313" key="6">
    <source>
        <dbReference type="Proteomes" id="UP000073604"/>
    </source>
</evidence>
<dbReference type="PANTHER" id="PTHR32089">
    <property type="entry name" value="METHYL-ACCEPTING CHEMOTAXIS PROTEIN MCPB"/>
    <property type="match status" value="1"/>
</dbReference>
<dbReference type="SMART" id="SM00283">
    <property type="entry name" value="MA"/>
    <property type="match status" value="1"/>
</dbReference>
<keyword evidence="6" id="KW-1185">Reference proteome</keyword>
<comment type="similarity">
    <text evidence="2">Belongs to the methyl-accepting chemotaxis (MCP) protein family.</text>
</comment>
<dbReference type="GeneID" id="27140321"/>
<organism evidence="5 6">
    <name type="scientific">Thermococcus peptonophilus</name>
    <dbReference type="NCBI Taxonomy" id="53952"/>
    <lineage>
        <taxon>Archaea</taxon>
        <taxon>Methanobacteriati</taxon>
        <taxon>Methanobacteriota</taxon>
        <taxon>Thermococci</taxon>
        <taxon>Thermococcales</taxon>
        <taxon>Thermococcaceae</taxon>
        <taxon>Thermococcus</taxon>
    </lineage>
</organism>
<proteinExistence type="inferred from homology"/>
<reference evidence="6" key="1">
    <citation type="submission" date="2016-03" db="EMBL/GenBank/DDBJ databases">
        <authorList>
            <person name="Oger P.M."/>
        </authorList>
    </citation>
    <scope>NUCLEOTIDE SEQUENCE [LARGE SCALE GENOMIC DNA]</scope>
    <source>
        <strain evidence="6">OG-1</strain>
    </source>
</reference>
<name>A0A142CW19_9EURY</name>
<dbReference type="InterPro" id="IPR004089">
    <property type="entry name" value="MCPsignal_dom"/>
</dbReference>
<evidence type="ECO:0000256" key="3">
    <source>
        <dbReference type="PROSITE-ProRule" id="PRU00284"/>
    </source>
</evidence>
<dbReference type="PROSITE" id="PS50111">
    <property type="entry name" value="CHEMOTAXIS_TRANSDUC_2"/>
    <property type="match status" value="1"/>
</dbReference>
<dbReference type="InterPro" id="IPR004090">
    <property type="entry name" value="Chemotax_Me-accpt_rcpt"/>
</dbReference>
<evidence type="ECO:0000313" key="5">
    <source>
        <dbReference type="EMBL" id="AMQ18971.1"/>
    </source>
</evidence>
<dbReference type="SUPFAM" id="SSF58104">
    <property type="entry name" value="Methyl-accepting chemotaxis protein (MCP) signaling domain"/>
    <property type="match status" value="1"/>
</dbReference>
<dbReference type="RefSeq" id="WP_054841325.1">
    <property type="nucleotide sequence ID" value="NZ_CP014750.1"/>
</dbReference>
<dbReference type="OrthoDB" id="8523at2157"/>
<dbReference type="EMBL" id="CP014750">
    <property type="protein sequence ID" value="AMQ18971.1"/>
    <property type="molecule type" value="Genomic_DNA"/>
</dbReference>
<evidence type="ECO:0000256" key="2">
    <source>
        <dbReference type="ARBA" id="ARBA00029447"/>
    </source>
</evidence>
<gene>
    <name evidence="5" type="ORF">A0127_07195</name>
</gene>
<protein>
    <submittedName>
        <fullName evidence="5">Chemotaxis protein</fullName>
    </submittedName>
</protein>
<dbReference type="PRINTS" id="PR00260">
    <property type="entry name" value="CHEMTRNSDUCR"/>
</dbReference>
<dbReference type="Proteomes" id="UP000073604">
    <property type="component" value="Chromosome"/>
</dbReference>
<dbReference type="KEGG" id="tpep:A0127_07195"/>
<dbReference type="AlphaFoldDB" id="A0A142CW19"/>
<dbReference type="GO" id="GO:0016020">
    <property type="term" value="C:membrane"/>
    <property type="evidence" value="ECO:0007669"/>
    <property type="project" value="InterPro"/>
</dbReference>
<evidence type="ECO:0000256" key="1">
    <source>
        <dbReference type="ARBA" id="ARBA00023224"/>
    </source>
</evidence>
<feature type="domain" description="Methyl-accepting transducer" evidence="4">
    <location>
        <begin position="1"/>
        <end position="236"/>
    </location>
</feature>
<dbReference type="PANTHER" id="PTHR32089:SF112">
    <property type="entry name" value="LYSOZYME-LIKE PROTEIN-RELATED"/>
    <property type="match status" value="1"/>
</dbReference>
<keyword evidence="1 3" id="KW-0807">Transducer</keyword>
<dbReference type="GO" id="GO:0004888">
    <property type="term" value="F:transmembrane signaling receptor activity"/>
    <property type="evidence" value="ECO:0007669"/>
    <property type="project" value="InterPro"/>
</dbReference>
<accession>A0A142CW19</accession>